<reference evidence="5 6" key="1">
    <citation type="journal article" date="2011" name="J. Bacteriol.">
        <title>Complete genome sequence of the industrial strain Bacillus megaterium WSH-002.</title>
        <authorList>
            <person name="Liu L."/>
            <person name="Li Y."/>
            <person name="Zhang J."/>
            <person name="Zou W."/>
            <person name="Zhou Z."/>
            <person name="Liu J."/>
            <person name="Li X."/>
            <person name="Wang L."/>
            <person name="Chen J."/>
        </authorList>
    </citation>
    <scope>NUCLEOTIDE SEQUENCE [LARGE SCALE GENOMIC DNA]</scope>
    <source>
        <strain evidence="5 6">WSH-002</strain>
    </source>
</reference>
<dbReference type="GO" id="GO:0042802">
    <property type="term" value="F:identical protein binding"/>
    <property type="evidence" value="ECO:0007669"/>
    <property type="project" value="TreeGrafter"/>
</dbReference>
<gene>
    <name evidence="3" type="primary">nagB</name>
    <name evidence="5" type="ORF">BMWSH_3188</name>
</gene>
<name>A0A8D3X093_PRIMW</name>
<evidence type="ECO:0000313" key="6">
    <source>
        <dbReference type="Proteomes" id="UP000001283"/>
    </source>
</evidence>
<comment type="caution">
    <text evidence="3">Lacks conserved residue(s) required for the propagation of feature annotation.</text>
</comment>
<dbReference type="Gene3D" id="3.40.50.1360">
    <property type="match status" value="1"/>
</dbReference>
<comment type="similarity">
    <text evidence="3">Belongs to the glucosamine/galactosamine-6-phosphate isomerase family. NagB subfamily.</text>
</comment>
<dbReference type="Pfam" id="PF01182">
    <property type="entry name" value="Glucosamine_iso"/>
    <property type="match status" value="1"/>
</dbReference>
<organism evidence="5 6">
    <name type="scientific">Priestia megaterium (strain WSH-002)</name>
    <name type="common">Bacillus megaterium</name>
    <dbReference type="NCBI Taxonomy" id="1006007"/>
    <lineage>
        <taxon>Bacteria</taxon>
        <taxon>Bacillati</taxon>
        <taxon>Bacillota</taxon>
        <taxon>Bacilli</taxon>
        <taxon>Bacillales</taxon>
        <taxon>Bacillaceae</taxon>
        <taxon>Priestia</taxon>
    </lineage>
</organism>
<dbReference type="InterPro" id="IPR018321">
    <property type="entry name" value="Glucosamine6P_isomerase_CS"/>
</dbReference>
<dbReference type="InterPro" id="IPR006148">
    <property type="entry name" value="Glc/Gal-6P_isomerase"/>
</dbReference>
<evidence type="ECO:0000313" key="5">
    <source>
        <dbReference type="EMBL" id="AEN90070.1"/>
    </source>
</evidence>
<evidence type="ECO:0000256" key="1">
    <source>
        <dbReference type="ARBA" id="ARBA00022801"/>
    </source>
</evidence>
<comment type="function">
    <text evidence="3">Catalyzes the reversible isomerization-deamination of glucosamine 6-phosphate (GlcN6P) to form fructose 6-phosphate (Fru6P) and ammonium ion.</text>
</comment>
<feature type="domain" description="Glucosamine/galactosamine-6-phosphate isomerase" evidence="4">
    <location>
        <begin position="22"/>
        <end position="228"/>
    </location>
</feature>
<keyword evidence="2 3" id="KW-0119">Carbohydrate metabolism</keyword>
<accession>A0A8D3X093</accession>
<dbReference type="PANTHER" id="PTHR11280">
    <property type="entry name" value="GLUCOSAMINE-6-PHOSPHATE ISOMERASE"/>
    <property type="match status" value="1"/>
</dbReference>
<dbReference type="EC" id="3.5.99.6" evidence="3"/>
<dbReference type="UniPathway" id="UPA00629">
    <property type="reaction ID" value="UER00684"/>
</dbReference>
<dbReference type="NCBIfam" id="TIGR00502">
    <property type="entry name" value="nagB"/>
    <property type="match status" value="1"/>
</dbReference>
<dbReference type="EMBL" id="CP003017">
    <property type="protein sequence ID" value="AEN90070.1"/>
    <property type="molecule type" value="Genomic_DNA"/>
</dbReference>
<dbReference type="SUPFAM" id="SSF100950">
    <property type="entry name" value="NagB/RpiA/CoA transferase-like"/>
    <property type="match status" value="1"/>
</dbReference>
<dbReference type="InterPro" id="IPR037171">
    <property type="entry name" value="NagB/RpiA_transferase-like"/>
</dbReference>
<evidence type="ECO:0000256" key="3">
    <source>
        <dbReference type="HAMAP-Rule" id="MF_01241"/>
    </source>
</evidence>
<dbReference type="HAMAP" id="MF_01241">
    <property type="entry name" value="GlcN6P_deamin"/>
    <property type="match status" value="1"/>
</dbReference>
<dbReference type="CDD" id="cd01399">
    <property type="entry name" value="GlcN6P_deaminase"/>
    <property type="match status" value="1"/>
</dbReference>
<protein>
    <recommendedName>
        <fullName evidence="3">Glucosamine-6-phosphate deaminase</fullName>
        <ecNumber evidence="3">3.5.99.6</ecNumber>
    </recommendedName>
    <alternativeName>
        <fullName evidence="3">GlcN6P deaminase</fullName>
        <shortName evidence="3">GNPDA</shortName>
    </alternativeName>
    <alternativeName>
        <fullName evidence="3">Glucosamine-6-phosphate isomerase</fullName>
    </alternativeName>
</protein>
<dbReference type="GO" id="GO:0005975">
    <property type="term" value="P:carbohydrate metabolic process"/>
    <property type="evidence" value="ECO:0007669"/>
    <property type="project" value="InterPro"/>
</dbReference>
<dbReference type="KEGG" id="bmh:BMWSH_3188"/>
<feature type="active site" description="For ring-opening step" evidence="3">
    <location>
        <position position="139"/>
    </location>
</feature>
<dbReference type="GO" id="GO:0019262">
    <property type="term" value="P:N-acetylneuraminate catabolic process"/>
    <property type="evidence" value="ECO:0007669"/>
    <property type="project" value="UniProtKB-UniRule"/>
</dbReference>
<feature type="active site" description="Proton acceptor; for enolization step" evidence="3">
    <location>
        <position position="70"/>
    </location>
</feature>
<proteinExistence type="inferred from homology"/>
<dbReference type="GO" id="GO:0006046">
    <property type="term" value="P:N-acetylglucosamine catabolic process"/>
    <property type="evidence" value="ECO:0007669"/>
    <property type="project" value="UniProtKB-UniRule"/>
</dbReference>
<sequence>MPLMKIIRTENYEEMSYMAAVETAKCIKGNPELVLGLSTGGTPLGTYKNLIQLYEEGKVDFSNVTTFNLDEYIGLEPEHFQSYTYYTWENFLKYVNIKAEQVHIPLGIFENEDQAVKEYNEKLIKANGIDVQILGVGRNGHIGFNEPQDYLHGATHIAKLTKETIRDNARFFSNIEDVPKKAIAMGVGDILKARHIIFIASGHEKAEAVYQTFHGHITTRCPSSLLQLHPNVTVIVDKEAASLL</sequence>
<evidence type="ECO:0000259" key="4">
    <source>
        <dbReference type="Pfam" id="PF01182"/>
    </source>
</evidence>
<dbReference type="GO" id="GO:0004342">
    <property type="term" value="F:glucosamine-6-phosphate deaminase activity"/>
    <property type="evidence" value="ECO:0007669"/>
    <property type="project" value="UniProtKB-UniRule"/>
</dbReference>
<dbReference type="Proteomes" id="UP000001283">
    <property type="component" value="Chromosome"/>
</dbReference>
<dbReference type="PROSITE" id="PS01161">
    <property type="entry name" value="GLC_GALNAC_ISOMERASE"/>
    <property type="match status" value="1"/>
</dbReference>
<dbReference type="PANTHER" id="PTHR11280:SF5">
    <property type="entry name" value="GLUCOSAMINE-6-PHOSPHATE ISOMERASE"/>
    <property type="match status" value="1"/>
</dbReference>
<dbReference type="AlphaFoldDB" id="A0A8D3X093"/>
<comment type="pathway">
    <text evidence="3">Amino-sugar metabolism; N-acetylneuraminate degradation; D-fructose 6-phosphate from N-acetylneuraminate: step 5/5.</text>
</comment>
<evidence type="ECO:0000256" key="2">
    <source>
        <dbReference type="ARBA" id="ARBA00023277"/>
    </source>
</evidence>
<keyword evidence="1 3" id="KW-0378">Hydrolase</keyword>
<feature type="active site" description="For ring-opening step" evidence="3">
    <location>
        <position position="146"/>
    </location>
</feature>
<comment type="catalytic activity">
    <reaction evidence="3">
        <text>alpha-D-glucosamine 6-phosphate + H2O = beta-D-fructose 6-phosphate + NH4(+)</text>
        <dbReference type="Rhea" id="RHEA:12172"/>
        <dbReference type="ChEBI" id="CHEBI:15377"/>
        <dbReference type="ChEBI" id="CHEBI:28938"/>
        <dbReference type="ChEBI" id="CHEBI:57634"/>
        <dbReference type="ChEBI" id="CHEBI:75989"/>
        <dbReference type="EC" id="3.5.99.6"/>
    </reaction>
</comment>
<feature type="active site" description="Proton acceptor; for ring-opening step" evidence="3">
    <location>
        <position position="141"/>
    </location>
</feature>
<dbReference type="GO" id="GO:0005737">
    <property type="term" value="C:cytoplasm"/>
    <property type="evidence" value="ECO:0007669"/>
    <property type="project" value="TreeGrafter"/>
</dbReference>
<dbReference type="GO" id="GO:0006043">
    <property type="term" value="P:glucosamine catabolic process"/>
    <property type="evidence" value="ECO:0007669"/>
    <property type="project" value="TreeGrafter"/>
</dbReference>
<dbReference type="InterPro" id="IPR004547">
    <property type="entry name" value="Glucosamine6P_isomerase"/>
</dbReference>